<evidence type="ECO:0000256" key="7">
    <source>
        <dbReference type="ARBA" id="ARBA00022989"/>
    </source>
</evidence>
<keyword evidence="6 11" id="KW-0375">Hydrogen ion transport</keyword>
<keyword evidence="14" id="KW-1185">Reference proteome</keyword>
<protein>
    <recommendedName>
        <fullName evidence="11 12">ATP synthase subunit a</fullName>
    </recommendedName>
    <alternativeName>
        <fullName evidence="11">ATP synthase F0 sector subunit a</fullName>
    </alternativeName>
    <alternativeName>
        <fullName evidence="11">F-ATPase subunit 6</fullName>
    </alternativeName>
</protein>
<keyword evidence="8 11" id="KW-0406">Ion transport</keyword>
<keyword evidence="9 11" id="KW-0472">Membrane</keyword>
<keyword evidence="5 11" id="KW-0812">Transmembrane</keyword>
<evidence type="ECO:0000256" key="11">
    <source>
        <dbReference type="HAMAP-Rule" id="MF_01393"/>
    </source>
</evidence>
<comment type="similarity">
    <text evidence="2 11 12">Belongs to the ATPase A chain family.</text>
</comment>
<evidence type="ECO:0000256" key="4">
    <source>
        <dbReference type="ARBA" id="ARBA00022547"/>
    </source>
</evidence>
<evidence type="ECO:0000256" key="10">
    <source>
        <dbReference type="ARBA" id="ARBA00023310"/>
    </source>
</evidence>
<keyword evidence="4 11" id="KW-0138">CF(0)</keyword>
<dbReference type="AlphaFoldDB" id="A0A7W4UM16"/>
<dbReference type="PANTHER" id="PTHR11410">
    <property type="entry name" value="ATP SYNTHASE SUBUNIT A"/>
    <property type="match status" value="1"/>
</dbReference>
<evidence type="ECO:0000313" key="13">
    <source>
        <dbReference type="EMBL" id="MBB2956891.1"/>
    </source>
</evidence>
<comment type="function">
    <text evidence="11 12">Key component of the proton channel; it plays a direct role in the translocation of protons across the membrane.</text>
</comment>
<comment type="caution">
    <text evidence="13">The sequence shown here is derived from an EMBL/GenBank/DDBJ whole genome shotgun (WGS) entry which is preliminary data.</text>
</comment>
<dbReference type="CDD" id="cd00310">
    <property type="entry name" value="ATP-synt_Fo_a_6"/>
    <property type="match status" value="1"/>
</dbReference>
<evidence type="ECO:0000256" key="1">
    <source>
        <dbReference type="ARBA" id="ARBA00004141"/>
    </source>
</evidence>
<feature type="transmembrane region" description="Helical" evidence="11">
    <location>
        <begin position="126"/>
        <end position="146"/>
    </location>
</feature>
<feature type="transmembrane region" description="Helical" evidence="11">
    <location>
        <begin position="40"/>
        <end position="58"/>
    </location>
</feature>
<comment type="subcellular location">
    <subcellularLocation>
        <location evidence="11 12">Cell membrane</location>
        <topology evidence="11 12">Multi-pass membrane protein</topology>
    </subcellularLocation>
    <subcellularLocation>
        <location evidence="1">Membrane</location>
        <topology evidence="1">Multi-pass membrane protein</topology>
    </subcellularLocation>
</comment>
<dbReference type="EMBL" id="JACHWJ010000001">
    <property type="protein sequence ID" value="MBB2956891.1"/>
    <property type="molecule type" value="Genomic_DNA"/>
</dbReference>
<keyword evidence="7 11" id="KW-1133">Transmembrane helix</keyword>
<sequence>MPVFIAAAEEKTFEPPSLDHEFFLPGILFDGTPFELNRILLVRLLAVAVLMFVFWLALRKPKVVPGKGQSLAEIAIGFVKTQIADGILGEKLGHKYLPLLVTLFFGIFAMNITGIIPGLNIAGTSLIGMPLVLAVVAYVAFIWAGSREVGFGTFVKNALFPSGVPWPMYILLTPIEFINVFIVRPVSLALRLFLNMMVGHLLLVLTFSATNFFVFTMGGLDAGFGVVTLLGGFVMTLVEILAAVLQAFVFTLLTAVFIQQAAAKSH</sequence>
<evidence type="ECO:0000256" key="5">
    <source>
        <dbReference type="ARBA" id="ARBA00022692"/>
    </source>
</evidence>
<evidence type="ECO:0000256" key="12">
    <source>
        <dbReference type="RuleBase" id="RU000483"/>
    </source>
</evidence>
<dbReference type="InterPro" id="IPR035908">
    <property type="entry name" value="F0_ATP_A_sf"/>
</dbReference>
<proteinExistence type="inferred from homology"/>
<feature type="transmembrane region" description="Helical" evidence="11">
    <location>
        <begin position="232"/>
        <end position="258"/>
    </location>
</feature>
<dbReference type="HAMAP" id="MF_01393">
    <property type="entry name" value="ATP_synth_a_bact"/>
    <property type="match status" value="1"/>
</dbReference>
<dbReference type="RefSeq" id="WP_183623350.1">
    <property type="nucleotide sequence ID" value="NZ_CZJS01000105.1"/>
</dbReference>
<dbReference type="InterPro" id="IPR000568">
    <property type="entry name" value="ATP_synth_F0_asu"/>
</dbReference>
<evidence type="ECO:0000256" key="3">
    <source>
        <dbReference type="ARBA" id="ARBA00022448"/>
    </source>
</evidence>
<reference evidence="13 14" key="1">
    <citation type="submission" date="2020-08" db="EMBL/GenBank/DDBJ databases">
        <title>Sequencing the genomes of 1000 actinobacteria strains.</title>
        <authorList>
            <person name="Klenk H.-P."/>
        </authorList>
    </citation>
    <scope>NUCLEOTIDE SEQUENCE [LARGE SCALE GENOMIC DNA]</scope>
    <source>
        <strain evidence="13 14">DSM 20419</strain>
    </source>
</reference>
<evidence type="ECO:0000256" key="2">
    <source>
        <dbReference type="ARBA" id="ARBA00006810"/>
    </source>
</evidence>
<keyword evidence="11" id="KW-1003">Cell membrane</keyword>
<dbReference type="PANTHER" id="PTHR11410:SF0">
    <property type="entry name" value="ATP SYNTHASE SUBUNIT A"/>
    <property type="match status" value="1"/>
</dbReference>
<evidence type="ECO:0000313" key="14">
    <source>
        <dbReference type="Proteomes" id="UP000545286"/>
    </source>
</evidence>
<evidence type="ECO:0000256" key="9">
    <source>
        <dbReference type="ARBA" id="ARBA00023136"/>
    </source>
</evidence>
<gene>
    <name evidence="11" type="primary">atpB</name>
    <name evidence="13" type="ORF">FHX72_001003</name>
</gene>
<organism evidence="13 14">
    <name type="scientific">Pseudoclavibacter helvolus</name>
    <dbReference type="NCBI Taxonomy" id="255205"/>
    <lineage>
        <taxon>Bacteria</taxon>
        <taxon>Bacillati</taxon>
        <taxon>Actinomycetota</taxon>
        <taxon>Actinomycetes</taxon>
        <taxon>Micrococcales</taxon>
        <taxon>Microbacteriaceae</taxon>
        <taxon>Pseudoclavibacter</taxon>
    </lineage>
</organism>
<keyword evidence="3 11" id="KW-0813">Transport</keyword>
<feature type="transmembrane region" description="Helical" evidence="11">
    <location>
        <begin position="166"/>
        <end position="186"/>
    </location>
</feature>
<dbReference type="GO" id="GO:0005886">
    <property type="term" value="C:plasma membrane"/>
    <property type="evidence" value="ECO:0007669"/>
    <property type="project" value="UniProtKB-SubCell"/>
</dbReference>
<evidence type="ECO:0000256" key="6">
    <source>
        <dbReference type="ARBA" id="ARBA00022781"/>
    </source>
</evidence>
<accession>A0A7W4UM16</accession>
<dbReference type="GO" id="GO:0046933">
    <property type="term" value="F:proton-transporting ATP synthase activity, rotational mechanism"/>
    <property type="evidence" value="ECO:0007669"/>
    <property type="project" value="UniProtKB-UniRule"/>
</dbReference>
<feature type="transmembrane region" description="Helical" evidence="11">
    <location>
        <begin position="96"/>
        <end position="119"/>
    </location>
</feature>
<feature type="transmembrane region" description="Helical" evidence="11">
    <location>
        <begin position="198"/>
        <end position="220"/>
    </location>
</feature>
<dbReference type="GO" id="GO:0045259">
    <property type="term" value="C:proton-transporting ATP synthase complex"/>
    <property type="evidence" value="ECO:0007669"/>
    <property type="project" value="UniProtKB-KW"/>
</dbReference>
<evidence type="ECO:0000256" key="8">
    <source>
        <dbReference type="ARBA" id="ARBA00023065"/>
    </source>
</evidence>
<dbReference type="PRINTS" id="PR00123">
    <property type="entry name" value="ATPASEA"/>
</dbReference>
<keyword evidence="10 11" id="KW-0066">ATP synthesis</keyword>
<dbReference type="SUPFAM" id="SSF81336">
    <property type="entry name" value="F1F0 ATP synthase subunit A"/>
    <property type="match status" value="1"/>
</dbReference>
<dbReference type="InterPro" id="IPR045083">
    <property type="entry name" value="ATP_synth_F0_asu_bact/mt"/>
</dbReference>
<dbReference type="Proteomes" id="UP000545286">
    <property type="component" value="Unassembled WGS sequence"/>
</dbReference>
<name>A0A7W4UM16_9MICO</name>
<dbReference type="Pfam" id="PF00119">
    <property type="entry name" value="ATP-synt_A"/>
    <property type="match status" value="1"/>
</dbReference>
<dbReference type="Gene3D" id="1.20.120.220">
    <property type="entry name" value="ATP synthase, F0 complex, subunit A"/>
    <property type="match status" value="1"/>
</dbReference>
<dbReference type="NCBIfam" id="TIGR01131">
    <property type="entry name" value="ATP_synt_6_or_A"/>
    <property type="match status" value="1"/>
</dbReference>